<dbReference type="EMBL" id="JARMAB010000008">
    <property type="protein sequence ID" value="MED1202886.1"/>
    <property type="molecule type" value="Genomic_DNA"/>
</dbReference>
<feature type="transmembrane region" description="Helical" evidence="1">
    <location>
        <begin position="6"/>
        <end position="28"/>
    </location>
</feature>
<evidence type="ECO:0000313" key="2">
    <source>
        <dbReference type="EMBL" id="MED1202886.1"/>
    </source>
</evidence>
<dbReference type="Proteomes" id="UP001341444">
    <property type="component" value="Unassembled WGS sequence"/>
</dbReference>
<evidence type="ECO:0000256" key="1">
    <source>
        <dbReference type="SAM" id="Phobius"/>
    </source>
</evidence>
<keyword evidence="1" id="KW-0812">Transmembrane</keyword>
<organism evidence="2 3">
    <name type="scientific">Heyndrickxia acidicola</name>
    <dbReference type="NCBI Taxonomy" id="209389"/>
    <lineage>
        <taxon>Bacteria</taxon>
        <taxon>Bacillati</taxon>
        <taxon>Bacillota</taxon>
        <taxon>Bacilli</taxon>
        <taxon>Bacillales</taxon>
        <taxon>Bacillaceae</taxon>
        <taxon>Heyndrickxia</taxon>
    </lineage>
</organism>
<keyword evidence="1" id="KW-1133">Transmembrane helix</keyword>
<comment type="caution">
    <text evidence="2">The sequence shown here is derived from an EMBL/GenBank/DDBJ whole genome shotgun (WGS) entry which is preliminary data.</text>
</comment>
<reference evidence="2 3" key="1">
    <citation type="submission" date="2023-03" db="EMBL/GenBank/DDBJ databases">
        <title>Bacillus Genome Sequencing.</title>
        <authorList>
            <person name="Dunlap C."/>
        </authorList>
    </citation>
    <scope>NUCLEOTIDE SEQUENCE [LARGE SCALE GENOMIC DNA]</scope>
    <source>
        <strain evidence="2 3">B-23453</strain>
    </source>
</reference>
<protein>
    <submittedName>
        <fullName evidence="2">Uncharacterized protein</fullName>
    </submittedName>
</protein>
<keyword evidence="3" id="KW-1185">Reference proteome</keyword>
<sequence>MLLHTIFGVLAGLSIGSFMGIPIVLLLLDNSHKQKAETLLNAEPILNAEPVVSAFSAPETTSN</sequence>
<evidence type="ECO:0000313" key="3">
    <source>
        <dbReference type="Proteomes" id="UP001341444"/>
    </source>
</evidence>
<gene>
    <name evidence="2" type="ORF">P4T90_07235</name>
</gene>
<name>A0ABU6MDZ9_9BACI</name>
<accession>A0ABU6MDZ9</accession>
<proteinExistence type="predicted"/>
<dbReference type="RefSeq" id="WP_157090689.1">
    <property type="nucleotide sequence ID" value="NZ_JARMAB010000008.1"/>
</dbReference>
<keyword evidence="1" id="KW-0472">Membrane</keyword>